<protein>
    <submittedName>
        <fullName evidence="1">Bifunctional epoxide hydrolase 2</fullName>
    </submittedName>
</protein>
<accession>A0AAV1HPF2</accession>
<gene>
    <name evidence="1" type="ORF">XNOV1_A026362</name>
</gene>
<dbReference type="InterPro" id="IPR036412">
    <property type="entry name" value="HAD-like_sf"/>
</dbReference>
<dbReference type="InterPro" id="IPR052898">
    <property type="entry name" value="ACAD10-like"/>
</dbReference>
<dbReference type="AlphaFoldDB" id="A0AAV1HPF2"/>
<reference evidence="1" key="1">
    <citation type="submission" date="2023-08" db="EMBL/GenBank/DDBJ databases">
        <authorList>
            <person name="Alioto T."/>
            <person name="Alioto T."/>
            <person name="Gomez Garrido J."/>
        </authorList>
    </citation>
    <scope>NUCLEOTIDE SEQUENCE</scope>
</reference>
<dbReference type="EMBL" id="OY660887">
    <property type="protein sequence ID" value="CAJ1087435.1"/>
    <property type="molecule type" value="Genomic_DNA"/>
</dbReference>
<dbReference type="SUPFAM" id="SSF56784">
    <property type="entry name" value="HAD-like"/>
    <property type="match status" value="1"/>
</dbReference>
<dbReference type="Proteomes" id="UP001178508">
    <property type="component" value="Chromosome 24"/>
</dbReference>
<keyword evidence="2" id="KW-1185">Reference proteome</keyword>
<dbReference type="InterPro" id="IPR023214">
    <property type="entry name" value="HAD_sf"/>
</dbReference>
<evidence type="ECO:0000313" key="2">
    <source>
        <dbReference type="Proteomes" id="UP001178508"/>
    </source>
</evidence>
<dbReference type="Gene3D" id="3.40.50.1000">
    <property type="entry name" value="HAD superfamily/HAD-like"/>
    <property type="match status" value="1"/>
</dbReference>
<name>A0AAV1HPF2_XYRNO</name>
<proteinExistence type="predicted"/>
<dbReference type="GO" id="GO:0016787">
    <property type="term" value="F:hydrolase activity"/>
    <property type="evidence" value="ECO:0007669"/>
    <property type="project" value="UniProtKB-KW"/>
</dbReference>
<dbReference type="PANTHER" id="PTHR47829">
    <property type="entry name" value="HYDROLASE, PUTATIVE (AFU_ORTHOLOGUE AFUA_1G12880)-RELATED"/>
    <property type="match status" value="1"/>
</dbReference>
<sequence>MVPALEAEYAKEAQVRRLTLPSDWSVKVLLEELREKMMDIQAVVLQTAARLHQNGLLTAVLANHWVDDSSAGDHPACLLSQLGSHFDLVLQVCRAGHRVPEPEVFTSALQHLGVTSEQVEDTPTQVVKYMCENHENSQKDQKRRAEFLGLPMVGCRGGGCEGSQGSRDGGHLGGESG</sequence>
<evidence type="ECO:0000313" key="1">
    <source>
        <dbReference type="EMBL" id="CAJ1087435.1"/>
    </source>
</evidence>
<dbReference type="PANTHER" id="PTHR47829:SF1">
    <property type="entry name" value="HAD FAMILY PHOSPHATASE"/>
    <property type="match status" value="1"/>
</dbReference>
<organism evidence="1 2">
    <name type="scientific">Xyrichtys novacula</name>
    <name type="common">Pearly razorfish</name>
    <name type="synonym">Hemipteronotus novacula</name>
    <dbReference type="NCBI Taxonomy" id="13765"/>
    <lineage>
        <taxon>Eukaryota</taxon>
        <taxon>Metazoa</taxon>
        <taxon>Chordata</taxon>
        <taxon>Craniata</taxon>
        <taxon>Vertebrata</taxon>
        <taxon>Euteleostomi</taxon>
        <taxon>Actinopterygii</taxon>
        <taxon>Neopterygii</taxon>
        <taxon>Teleostei</taxon>
        <taxon>Neoteleostei</taxon>
        <taxon>Acanthomorphata</taxon>
        <taxon>Eupercaria</taxon>
        <taxon>Labriformes</taxon>
        <taxon>Labridae</taxon>
        <taxon>Xyrichtys</taxon>
    </lineage>
</organism>
<keyword evidence="1" id="KW-0378">Hydrolase</keyword>